<evidence type="ECO:0000256" key="6">
    <source>
        <dbReference type="ARBA" id="ARBA00022989"/>
    </source>
</evidence>
<feature type="transmembrane region" description="Helical" evidence="10">
    <location>
        <begin position="6"/>
        <end position="28"/>
    </location>
</feature>
<evidence type="ECO:0000256" key="9">
    <source>
        <dbReference type="SAM" id="MobiDB-lite"/>
    </source>
</evidence>
<feature type="compositionally biased region" description="Basic and acidic residues" evidence="9">
    <location>
        <begin position="490"/>
        <end position="500"/>
    </location>
</feature>
<feature type="region of interest" description="Disordered" evidence="9">
    <location>
        <begin position="490"/>
        <end position="560"/>
    </location>
</feature>
<feature type="transmembrane region" description="Helical" evidence="10">
    <location>
        <begin position="58"/>
        <end position="79"/>
    </location>
</feature>
<keyword evidence="3" id="KW-0050">Antiport</keyword>
<evidence type="ECO:0000313" key="12">
    <source>
        <dbReference type="EMBL" id="GAA2524994.1"/>
    </source>
</evidence>
<dbReference type="Proteomes" id="UP001499978">
    <property type="component" value="Unassembled WGS sequence"/>
</dbReference>
<evidence type="ECO:0000259" key="11">
    <source>
        <dbReference type="PROSITE" id="PS51202"/>
    </source>
</evidence>
<feature type="transmembrane region" description="Helical" evidence="10">
    <location>
        <begin position="297"/>
        <end position="320"/>
    </location>
</feature>
<dbReference type="Pfam" id="PF02080">
    <property type="entry name" value="TrkA_C"/>
    <property type="match status" value="1"/>
</dbReference>
<dbReference type="PANTHER" id="PTHR32507">
    <property type="entry name" value="NA(+)/H(+) ANTIPORTER 1"/>
    <property type="match status" value="1"/>
</dbReference>
<evidence type="ECO:0000256" key="3">
    <source>
        <dbReference type="ARBA" id="ARBA00022449"/>
    </source>
</evidence>
<comment type="subcellular location">
    <subcellularLocation>
        <location evidence="1">Cell membrane</location>
        <topology evidence="1">Multi-pass membrane protein</topology>
    </subcellularLocation>
</comment>
<dbReference type="PROSITE" id="PS51202">
    <property type="entry name" value="RCK_C"/>
    <property type="match status" value="1"/>
</dbReference>
<dbReference type="NCBIfam" id="NF003715">
    <property type="entry name" value="PRK05326.1-2"/>
    <property type="match status" value="1"/>
</dbReference>
<organism evidence="12 13">
    <name type="scientific">Pilimelia columellifera subsp. columellifera</name>
    <dbReference type="NCBI Taxonomy" id="706583"/>
    <lineage>
        <taxon>Bacteria</taxon>
        <taxon>Bacillati</taxon>
        <taxon>Actinomycetota</taxon>
        <taxon>Actinomycetes</taxon>
        <taxon>Micromonosporales</taxon>
        <taxon>Micromonosporaceae</taxon>
        <taxon>Pilimelia</taxon>
    </lineage>
</organism>
<dbReference type="InterPro" id="IPR006153">
    <property type="entry name" value="Cation/H_exchanger_TM"/>
</dbReference>
<keyword evidence="7" id="KW-0406">Ion transport</keyword>
<keyword evidence="13" id="KW-1185">Reference proteome</keyword>
<dbReference type="EMBL" id="BAAARY010000010">
    <property type="protein sequence ID" value="GAA2524994.1"/>
    <property type="molecule type" value="Genomic_DNA"/>
</dbReference>
<dbReference type="NCBIfam" id="NF003716">
    <property type="entry name" value="PRK05326.1-3"/>
    <property type="match status" value="1"/>
</dbReference>
<feature type="transmembrane region" description="Helical" evidence="10">
    <location>
        <begin position="271"/>
        <end position="291"/>
    </location>
</feature>
<evidence type="ECO:0000313" key="13">
    <source>
        <dbReference type="Proteomes" id="UP001499978"/>
    </source>
</evidence>
<evidence type="ECO:0000256" key="10">
    <source>
        <dbReference type="SAM" id="Phobius"/>
    </source>
</evidence>
<keyword evidence="8 10" id="KW-0472">Membrane</keyword>
<comment type="caution">
    <text evidence="12">The sequence shown here is derived from an EMBL/GenBank/DDBJ whole genome shotgun (WGS) entry which is preliminary data.</text>
</comment>
<feature type="transmembrane region" description="Helical" evidence="10">
    <location>
        <begin position="332"/>
        <end position="355"/>
    </location>
</feature>
<sequence>MTLPSLYLLLAVGTLVALVSVGAARLAAKAGMPVLLAYLGVGVLLGEGGLGLPFDDAALAQSLGLAALAVILVDGGLSTRLSDVRRVLGPASALATVGVFVSVGLTAVAAHYLVGLNWQLSLLLGAIVSSTDAAAVFSVLRSVPLPRRLSNLLEAESGLNDAPTFILVLAFSAVSLDAVSPPAMLAQMAYQLAAGAVVGGTIGVAGVWLMKRLTLPTSGLYPIATVACGVLAFAAAGLAQSSGFIAAYLAGLVLGNSGLPHRRATQSVAEGLGWIAQIGLFVMLGLLVSPAELPGAVLPALAVGAALLLVARPISVLVTLTPFRVPLREQAFLSWAGLRGAVPIVLATIPIVAATPGAQRVFNIVFVLVVVFTAIQAPPLPWLSRRLRLGPRPPGAELRVEVAPLDTMDADLVHLTVGPRSRLRGVYLAELRLPPPAAVMLVVNARSTLVPSPETRLRAGDELLVLTTPTVRDETERRLRAVDRAGRLARWHGDHGDQEPARTTTRRPRWRSNESPCPASESATASPPATAPGSASSAGLTAAATSPSTDVTTPRQSTPA</sequence>
<dbReference type="Gene3D" id="1.20.1530.20">
    <property type="match status" value="1"/>
</dbReference>
<keyword evidence="4" id="KW-1003">Cell membrane</keyword>
<feature type="transmembrane region" description="Helical" evidence="10">
    <location>
        <begin position="361"/>
        <end position="383"/>
    </location>
</feature>
<feature type="transmembrane region" description="Helical" evidence="10">
    <location>
        <begin position="219"/>
        <end position="236"/>
    </location>
</feature>
<dbReference type="PANTHER" id="PTHR32507:SF7">
    <property type="entry name" value="K(+)_H(+) ANTIPORTER NHAP2"/>
    <property type="match status" value="1"/>
</dbReference>
<feature type="domain" description="RCK C-terminal" evidence="11">
    <location>
        <begin position="400"/>
        <end position="481"/>
    </location>
</feature>
<evidence type="ECO:0000256" key="2">
    <source>
        <dbReference type="ARBA" id="ARBA00022448"/>
    </source>
</evidence>
<feature type="transmembrane region" description="Helical" evidence="10">
    <location>
        <begin position="35"/>
        <end position="52"/>
    </location>
</feature>
<evidence type="ECO:0000256" key="4">
    <source>
        <dbReference type="ARBA" id="ARBA00022475"/>
    </source>
</evidence>
<dbReference type="InterPro" id="IPR006037">
    <property type="entry name" value="RCK_C"/>
</dbReference>
<gene>
    <name evidence="12" type="ORF">GCM10010201_24580</name>
</gene>
<feature type="compositionally biased region" description="Low complexity" evidence="9">
    <location>
        <begin position="515"/>
        <end position="549"/>
    </location>
</feature>
<accession>A0ABN3NKH6</accession>
<evidence type="ECO:0000256" key="7">
    <source>
        <dbReference type="ARBA" id="ARBA00023065"/>
    </source>
</evidence>
<feature type="transmembrane region" description="Helical" evidence="10">
    <location>
        <begin position="189"/>
        <end position="210"/>
    </location>
</feature>
<dbReference type="RefSeq" id="WP_344172413.1">
    <property type="nucleotide sequence ID" value="NZ_BAAARY010000010.1"/>
</dbReference>
<keyword evidence="2" id="KW-0813">Transport</keyword>
<name>A0ABN3NKH6_9ACTN</name>
<evidence type="ECO:0000256" key="5">
    <source>
        <dbReference type="ARBA" id="ARBA00022692"/>
    </source>
</evidence>
<proteinExistence type="predicted"/>
<dbReference type="InterPro" id="IPR038770">
    <property type="entry name" value="Na+/solute_symporter_sf"/>
</dbReference>
<evidence type="ECO:0000256" key="1">
    <source>
        <dbReference type="ARBA" id="ARBA00004651"/>
    </source>
</evidence>
<keyword evidence="6 10" id="KW-1133">Transmembrane helix</keyword>
<dbReference type="SUPFAM" id="SSF116726">
    <property type="entry name" value="TrkA C-terminal domain-like"/>
    <property type="match status" value="1"/>
</dbReference>
<feature type="transmembrane region" description="Helical" evidence="10">
    <location>
        <begin position="91"/>
        <end position="114"/>
    </location>
</feature>
<protein>
    <submittedName>
        <fullName evidence="12">Potassium/proton antiporter</fullName>
    </submittedName>
</protein>
<dbReference type="InterPro" id="IPR036721">
    <property type="entry name" value="RCK_C_sf"/>
</dbReference>
<reference evidence="12 13" key="1">
    <citation type="journal article" date="2019" name="Int. J. Syst. Evol. Microbiol.">
        <title>The Global Catalogue of Microorganisms (GCM) 10K type strain sequencing project: providing services to taxonomists for standard genome sequencing and annotation.</title>
        <authorList>
            <consortium name="The Broad Institute Genomics Platform"/>
            <consortium name="The Broad Institute Genome Sequencing Center for Infectious Disease"/>
            <person name="Wu L."/>
            <person name="Ma J."/>
        </authorList>
    </citation>
    <scope>NUCLEOTIDE SEQUENCE [LARGE SCALE GENOMIC DNA]</scope>
    <source>
        <strain evidence="12 13">JCM 3367</strain>
    </source>
</reference>
<dbReference type="Gene3D" id="3.30.70.1450">
    <property type="entry name" value="Regulator of K+ conductance, C-terminal domain"/>
    <property type="match status" value="1"/>
</dbReference>
<feature type="compositionally biased region" description="Polar residues" evidence="9">
    <location>
        <begin position="550"/>
        <end position="560"/>
    </location>
</feature>
<keyword evidence="5 10" id="KW-0812">Transmembrane</keyword>
<evidence type="ECO:0000256" key="8">
    <source>
        <dbReference type="ARBA" id="ARBA00023136"/>
    </source>
</evidence>
<dbReference type="Pfam" id="PF00999">
    <property type="entry name" value="Na_H_Exchanger"/>
    <property type="match status" value="1"/>
</dbReference>